<dbReference type="Proteomes" id="UP000007814">
    <property type="component" value="Unassembled WGS sequence"/>
</dbReference>
<dbReference type="EMBL" id="ALJK01000030">
    <property type="protein sequence ID" value="EJN85878.1"/>
    <property type="molecule type" value="Genomic_DNA"/>
</dbReference>
<feature type="non-terminal residue" evidence="2">
    <location>
        <position position="63"/>
    </location>
</feature>
<evidence type="ECO:0000313" key="3">
    <source>
        <dbReference type="Proteomes" id="UP000007814"/>
    </source>
</evidence>
<feature type="region of interest" description="Disordered" evidence="1">
    <location>
        <begin position="1"/>
        <end position="29"/>
    </location>
</feature>
<accession>J3AD43</accession>
<evidence type="ECO:0000313" key="2">
    <source>
        <dbReference type="EMBL" id="EJN85878.1"/>
    </source>
</evidence>
<protein>
    <submittedName>
        <fullName evidence="2">Uncharacterized protein</fullName>
    </submittedName>
</protein>
<dbReference type="AlphaFoldDB" id="J3AD43"/>
<evidence type="ECO:0000256" key="1">
    <source>
        <dbReference type="SAM" id="MobiDB-lite"/>
    </source>
</evidence>
<organism evidence="2 3">
    <name type="scientific">Actinomyces naeslundii (strain ATCC 12104 / DSM 43013 / CCUG 2238 / JCM 8349 / NCTC 10301 / Howell 279)</name>
    <dbReference type="NCBI Taxonomy" id="1115803"/>
    <lineage>
        <taxon>Bacteria</taxon>
        <taxon>Bacillati</taxon>
        <taxon>Actinomycetota</taxon>
        <taxon>Actinomycetes</taxon>
        <taxon>Actinomycetales</taxon>
        <taxon>Actinomycetaceae</taxon>
        <taxon>Actinomyces</taxon>
    </lineage>
</organism>
<sequence length="63" mass="6306">MGAWTASGGAPHPPPMAGVDARDGRDLLPGQGLERPAQSLLVAFDGEHVAAALIADPLGGVHL</sequence>
<name>J3AD43_ACTNH</name>
<comment type="caution">
    <text evidence="2">The sequence shown here is derived from an EMBL/GenBank/DDBJ whole genome shotgun (WGS) entry which is preliminary data.</text>
</comment>
<proteinExistence type="predicted"/>
<gene>
    <name evidence="2" type="ORF">HMPREF1129_1942</name>
</gene>
<reference evidence="2 3" key="1">
    <citation type="submission" date="2012-07" db="EMBL/GenBank/DDBJ databases">
        <authorList>
            <person name="Durkin A.S."/>
            <person name="McCorrison J."/>
            <person name="Torralba M."/>
            <person name="Gillis M."/>
            <person name="Methe B."/>
            <person name="Sutton G."/>
            <person name="Nelson K.E."/>
        </authorList>
    </citation>
    <scope>NUCLEOTIDE SEQUENCE [LARGE SCALE GENOMIC DNA]</scope>
    <source>
        <strain evidence="3">ATCC 12104 / DSM 43013 / CCUG 2238 / JCM 8349 / NCTC 10301 / Howell 279</strain>
    </source>
</reference>